<evidence type="ECO:0000313" key="1">
    <source>
        <dbReference type="EMBL" id="KPQ13593.1"/>
    </source>
</evidence>
<reference evidence="1 2" key="1">
    <citation type="submission" date="2015-09" db="EMBL/GenBank/DDBJ databases">
        <title>Identification and resolution of microdiversity through metagenomic sequencing of parallel consortia.</title>
        <authorList>
            <person name="Nelson W.C."/>
            <person name="Romine M.F."/>
            <person name="Lindemann S.R."/>
        </authorList>
    </citation>
    <scope>NUCLEOTIDE SEQUENCE [LARGE SCALE GENOMIC DNA]</scope>
    <source>
        <strain evidence="1">HL-49</strain>
    </source>
</reference>
<dbReference type="OrthoDB" id="978748at2"/>
<protein>
    <submittedName>
        <fullName evidence="1">Uncharacterized protein</fullName>
    </submittedName>
</protein>
<gene>
    <name evidence="1" type="ORF">HLUCCX10_12520</name>
</gene>
<dbReference type="Proteomes" id="UP000050421">
    <property type="component" value="Unassembled WGS sequence"/>
</dbReference>
<dbReference type="PATRIC" id="fig|1305737.6.peg.3160"/>
<accession>A0A0P7YG10</accession>
<comment type="caution">
    <text evidence="1">The sequence shown here is derived from an EMBL/GenBank/DDBJ whole genome shotgun (WGS) entry which is preliminary data.</text>
</comment>
<name>A0A0P7YG10_9BACT</name>
<sequence length="157" mass="18695">MKFPSLSQLKKELAYHSEKELIELIAELSKFSRDNKAYLFFKLHEKDNPGLFLEMAKEELELEFQKANTQHGYYAKKSAQAIRRKMNKLLKLNKKKEEQAELILFFCERLKANGYLAHCHPVIQNLYEIQIKKAEKLISGLHEDLQYDFQEKMRELE</sequence>
<dbReference type="AlphaFoldDB" id="A0A0P7YG10"/>
<organism evidence="1 2">
    <name type="scientific">Algoriphagus marincola HL-49</name>
    <dbReference type="NCBI Taxonomy" id="1305737"/>
    <lineage>
        <taxon>Bacteria</taxon>
        <taxon>Pseudomonadati</taxon>
        <taxon>Bacteroidota</taxon>
        <taxon>Cytophagia</taxon>
        <taxon>Cytophagales</taxon>
        <taxon>Cyclobacteriaceae</taxon>
        <taxon>Algoriphagus</taxon>
    </lineage>
</organism>
<evidence type="ECO:0000313" key="2">
    <source>
        <dbReference type="Proteomes" id="UP000050421"/>
    </source>
</evidence>
<proteinExistence type="predicted"/>
<dbReference type="STRING" id="1305737.GCA_000526355_01064"/>
<dbReference type="eggNOG" id="ENOG5031EUD">
    <property type="taxonomic scope" value="Bacteria"/>
</dbReference>
<dbReference type="EMBL" id="LJXT01000085">
    <property type="protein sequence ID" value="KPQ13593.1"/>
    <property type="molecule type" value="Genomic_DNA"/>
</dbReference>